<evidence type="ECO:0000259" key="2">
    <source>
        <dbReference type="Pfam" id="PF24883"/>
    </source>
</evidence>
<dbReference type="InterPro" id="IPR056884">
    <property type="entry name" value="NPHP3-like_N"/>
</dbReference>
<dbReference type="Gene3D" id="3.40.50.300">
    <property type="entry name" value="P-loop containing nucleotide triphosphate hydrolases"/>
    <property type="match status" value="1"/>
</dbReference>
<reference evidence="4" key="1">
    <citation type="journal article" date="2023" name="Mol. Phylogenet. Evol.">
        <title>Genome-scale phylogeny and comparative genomics of the fungal order Sordariales.</title>
        <authorList>
            <person name="Hensen N."/>
            <person name="Bonometti L."/>
            <person name="Westerberg I."/>
            <person name="Brannstrom I.O."/>
            <person name="Guillou S."/>
            <person name="Cros-Aarteil S."/>
            <person name="Calhoun S."/>
            <person name="Haridas S."/>
            <person name="Kuo A."/>
            <person name="Mondo S."/>
            <person name="Pangilinan J."/>
            <person name="Riley R."/>
            <person name="LaButti K."/>
            <person name="Andreopoulos B."/>
            <person name="Lipzen A."/>
            <person name="Chen C."/>
            <person name="Yan M."/>
            <person name="Daum C."/>
            <person name="Ng V."/>
            <person name="Clum A."/>
            <person name="Steindorff A."/>
            <person name="Ohm R.A."/>
            <person name="Martin F."/>
            <person name="Silar P."/>
            <person name="Natvig D.O."/>
            <person name="Lalanne C."/>
            <person name="Gautier V."/>
            <person name="Ament-Velasquez S.L."/>
            <person name="Kruys A."/>
            <person name="Hutchinson M.I."/>
            <person name="Powell A.J."/>
            <person name="Barry K."/>
            <person name="Miller A.N."/>
            <person name="Grigoriev I.V."/>
            <person name="Debuchy R."/>
            <person name="Gladieux P."/>
            <person name="Hiltunen Thoren M."/>
            <person name="Johannesson H."/>
        </authorList>
    </citation>
    <scope>NUCLEOTIDE SEQUENCE</scope>
    <source>
        <strain evidence="4">CBS 232.78</strain>
    </source>
</reference>
<evidence type="ECO:0000256" key="1">
    <source>
        <dbReference type="ARBA" id="ARBA00022737"/>
    </source>
</evidence>
<feature type="non-terminal residue" evidence="4">
    <location>
        <position position="1"/>
    </location>
</feature>
<accession>A0AAE0N2B7</accession>
<dbReference type="PANTHER" id="PTHR10039">
    <property type="entry name" value="AMELOGENIN"/>
    <property type="match status" value="1"/>
</dbReference>
<gene>
    <name evidence="4" type="ORF">B0H63DRAFT_363599</name>
</gene>
<reference evidence="4" key="2">
    <citation type="submission" date="2023-06" db="EMBL/GenBank/DDBJ databases">
        <authorList>
            <consortium name="Lawrence Berkeley National Laboratory"/>
            <person name="Haridas S."/>
            <person name="Hensen N."/>
            <person name="Bonometti L."/>
            <person name="Westerberg I."/>
            <person name="Brannstrom I.O."/>
            <person name="Guillou S."/>
            <person name="Cros-Aarteil S."/>
            <person name="Calhoun S."/>
            <person name="Kuo A."/>
            <person name="Mondo S."/>
            <person name="Pangilinan J."/>
            <person name="Riley R."/>
            <person name="LaButti K."/>
            <person name="Andreopoulos B."/>
            <person name="Lipzen A."/>
            <person name="Chen C."/>
            <person name="Yanf M."/>
            <person name="Daum C."/>
            <person name="Ng V."/>
            <person name="Clum A."/>
            <person name="Steindorff A."/>
            <person name="Ohm R."/>
            <person name="Martin F."/>
            <person name="Silar P."/>
            <person name="Natvig D."/>
            <person name="Lalanne C."/>
            <person name="Gautier V."/>
            <person name="Ament-velasquez S.L."/>
            <person name="Kruys A."/>
            <person name="Hutchinson M.I."/>
            <person name="Powell A.J."/>
            <person name="Barry K."/>
            <person name="Miller A.N."/>
            <person name="Grigoriev I.V."/>
            <person name="Debuchy R."/>
            <person name="Gladieux P."/>
            <person name="Thoren M.H."/>
            <person name="Johannesson H."/>
        </authorList>
    </citation>
    <scope>NUCLEOTIDE SEQUENCE</scope>
    <source>
        <strain evidence="4">CBS 232.78</strain>
    </source>
</reference>
<dbReference type="InterPro" id="IPR056693">
    <property type="entry name" value="DUF7791"/>
</dbReference>
<organism evidence="4 5">
    <name type="scientific">Podospora didyma</name>
    <dbReference type="NCBI Taxonomy" id="330526"/>
    <lineage>
        <taxon>Eukaryota</taxon>
        <taxon>Fungi</taxon>
        <taxon>Dikarya</taxon>
        <taxon>Ascomycota</taxon>
        <taxon>Pezizomycotina</taxon>
        <taxon>Sordariomycetes</taxon>
        <taxon>Sordariomycetidae</taxon>
        <taxon>Sordariales</taxon>
        <taxon>Podosporaceae</taxon>
        <taxon>Podospora</taxon>
    </lineage>
</organism>
<dbReference type="AlphaFoldDB" id="A0AAE0N2B7"/>
<dbReference type="Pfam" id="PF25053">
    <property type="entry name" value="DUF7791"/>
    <property type="match status" value="1"/>
</dbReference>
<dbReference type="PANTHER" id="PTHR10039:SF5">
    <property type="entry name" value="NACHT DOMAIN-CONTAINING PROTEIN"/>
    <property type="match status" value="1"/>
</dbReference>
<name>A0AAE0N2B7_9PEZI</name>
<protein>
    <recommendedName>
        <fullName evidence="6">NACHT domain-containing protein</fullName>
    </recommendedName>
</protein>
<feature type="domain" description="DUF7791" evidence="3">
    <location>
        <begin position="589"/>
        <end position="673"/>
    </location>
</feature>
<dbReference type="Pfam" id="PF24883">
    <property type="entry name" value="NPHP3_N"/>
    <property type="match status" value="1"/>
</dbReference>
<evidence type="ECO:0000313" key="5">
    <source>
        <dbReference type="Proteomes" id="UP001285441"/>
    </source>
</evidence>
<dbReference type="InterPro" id="IPR027417">
    <property type="entry name" value="P-loop_NTPase"/>
</dbReference>
<dbReference type="Proteomes" id="UP001285441">
    <property type="component" value="Unassembled WGS sequence"/>
</dbReference>
<keyword evidence="5" id="KW-1185">Reference proteome</keyword>
<sequence>MEPLAALGIASNVMQIISFGFETIAVCKRVHESGHPEPGLGDNSASLHTLSVALSQQLKAYHQSQVGLRKHDKAMLDIAAKCADAAKALQEEARFLTPKTTKNFANVASTVSKTLWRKRRLERLEKELTRSQATLDTHLLARICTRTEAAQVIANKDFVKLDAILRDFIIRYSSSQAVLSKTVEEESAKLRTQTSQEAAQTRQEITKASVSTTRQLSQKLEQLSIDDERASRHAKLLGSLKYDGINDRANQITANYPDTFQWIFEGFSNVSGGEEQPRPLWPLLSTWLQSDGEVYWISGKPGSGKSTLVKFVVASELTQRNLDKWRPRTHILSHFLWAPGAEPQRSIKGIMSSLLHQSLSENELDIDALLLQFPHLLEKDSFSDWSAAELGKILLSHLKVAGPRCIILDGLDEVSPNDGPFKVIQLVEELKALSNVKVCVSSRPEHILKSHFEKYPHIQIQDLTQPDIQKFTDAYLDAEMGIYVPSDYRRRIVPHLVSAAEGVFLWVVLVLDSLRRGLHNGDTWAELEQRLYSMPRGLSNLYNDMWSRLNDDEAIYRKAGALYLSLAMSWRGNPVPSFNLSILRLMAAAHPSSQLHAVALSPAPELVQMCEKTIKDLNIRCAGLLVLRESSRKIDLGRSEWWKPIQDETSHGCLVQYLDCSIDFIHRTAYDFL</sequence>
<keyword evidence="1" id="KW-0677">Repeat</keyword>
<feature type="domain" description="Nephrocystin 3-like N-terminal" evidence="2">
    <location>
        <begin position="285"/>
        <end position="443"/>
    </location>
</feature>
<evidence type="ECO:0000259" key="3">
    <source>
        <dbReference type="Pfam" id="PF25053"/>
    </source>
</evidence>
<proteinExistence type="predicted"/>
<dbReference type="EMBL" id="JAULSW010000011">
    <property type="protein sequence ID" value="KAK3367650.1"/>
    <property type="molecule type" value="Genomic_DNA"/>
</dbReference>
<evidence type="ECO:0008006" key="6">
    <source>
        <dbReference type="Google" id="ProtNLM"/>
    </source>
</evidence>
<comment type="caution">
    <text evidence="4">The sequence shown here is derived from an EMBL/GenBank/DDBJ whole genome shotgun (WGS) entry which is preliminary data.</text>
</comment>
<evidence type="ECO:0000313" key="4">
    <source>
        <dbReference type="EMBL" id="KAK3367650.1"/>
    </source>
</evidence>
<dbReference type="SUPFAM" id="SSF52540">
    <property type="entry name" value="P-loop containing nucleoside triphosphate hydrolases"/>
    <property type="match status" value="1"/>
</dbReference>